<dbReference type="EMBL" id="CP107006">
    <property type="protein sequence ID" value="UYQ92664.1"/>
    <property type="molecule type" value="Genomic_DNA"/>
</dbReference>
<gene>
    <name evidence="2" type="ORF">MKQ68_21525</name>
</gene>
<keyword evidence="3" id="KW-1185">Reference proteome</keyword>
<sequence>MTPALLVSKMILDEKIEPRFMYREKRTRPEDTGWRVFCGLEGEDEAEPVICTPEALIAIDPSVEDILHKGVGSVWEKDEHNEWLQVLDFDMEDDYMATHQLTKDWTIDINNLFERRVEESGDLLYTTGDKSVRLTIWRADNNKEALVQEYQGQIDNRDQSKSKTVQTFDQSDEQVARIGYIIEEEEGDKKYSVLYGFCIIDKEVVLAAIYFDYDGDLDWALETWKSIKTVQFTA</sequence>
<dbReference type="RefSeq" id="WP_264280895.1">
    <property type="nucleotide sequence ID" value="NZ_CP107006.1"/>
</dbReference>
<evidence type="ECO:0000259" key="1">
    <source>
        <dbReference type="Pfam" id="PF09951"/>
    </source>
</evidence>
<organism evidence="2 3">
    <name type="scientific">Chitinophaga horti</name>
    <dbReference type="NCBI Taxonomy" id="2920382"/>
    <lineage>
        <taxon>Bacteria</taxon>
        <taxon>Pseudomonadati</taxon>
        <taxon>Bacteroidota</taxon>
        <taxon>Chitinophagia</taxon>
        <taxon>Chitinophagales</taxon>
        <taxon>Chitinophagaceae</taxon>
        <taxon>Chitinophaga</taxon>
    </lineage>
</organism>
<evidence type="ECO:0000313" key="2">
    <source>
        <dbReference type="EMBL" id="UYQ92664.1"/>
    </source>
</evidence>
<accession>A0ABY6J395</accession>
<dbReference type="InterPro" id="IPR018689">
    <property type="entry name" value="Imm33_dom"/>
</dbReference>
<evidence type="ECO:0000313" key="3">
    <source>
        <dbReference type="Proteomes" id="UP001162741"/>
    </source>
</evidence>
<reference evidence="2" key="1">
    <citation type="submission" date="2022-10" db="EMBL/GenBank/DDBJ databases">
        <title>Chitinophaga sp. nov., isolated from soil.</title>
        <authorList>
            <person name="Jeon C.O."/>
        </authorList>
    </citation>
    <scope>NUCLEOTIDE SEQUENCE</scope>
    <source>
        <strain evidence="2">R8</strain>
    </source>
</reference>
<feature type="domain" description="Immunity protein Imm33" evidence="1">
    <location>
        <begin position="6"/>
        <end position="86"/>
    </location>
</feature>
<proteinExistence type="predicted"/>
<name>A0ABY6J395_9BACT</name>
<dbReference type="Pfam" id="PF09951">
    <property type="entry name" value="Imm33"/>
    <property type="match status" value="1"/>
</dbReference>
<protein>
    <submittedName>
        <fullName evidence="2">DUF2185 domain-containing protein</fullName>
    </submittedName>
</protein>
<dbReference type="Proteomes" id="UP001162741">
    <property type="component" value="Chromosome"/>
</dbReference>